<dbReference type="Proteomes" id="UP000695000">
    <property type="component" value="Unplaced"/>
</dbReference>
<evidence type="ECO:0000313" key="1">
    <source>
        <dbReference type="Proteomes" id="UP000695000"/>
    </source>
</evidence>
<dbReference type="RefSeq" id="XP_017785910.1">
    <property type="nucleotide sequence ID" value="XM_017930421.1"/>
</dbReference>
<sequence length="102" mass="11565">MCSPCTKERHRSGYTTDFSYDLVPLLGTHRRECDIQPTCANVAGSGSYDQGVQISPVQKRSRRLGMAAEPCFRGFQEVTRVSVETRGRMSWRRMDTLGFLET</sequence>
<gene>
    <name evidence="2" type="primary">LOC108569035</name>
</gene>
<protein>
    <submittedName>
        <fullName evidence="2">Uncharacterized protein LOC108569035</fullName>
    </submittedName>
</protein>
<organism evidence="1 2">
    <name type="scientific">Nicrophorus vespilloides</name>
    <name type="common">Boreal carrion beetle</name>
    <dbReference type="NCBI Taxonomy" id="110193"/>
    <lineage>
        <taxon>Eukaryota</taxon>
        <taxon>Metazoa</taxon>
        <taxon>Ecdysozoa</taxon>
        <taxon>Arthropoda</taxon>
        <taxon>Hexapoda</taxon>
        <taxon>Insecta</taxon>
        <taxon>Pterygota</taxon>
        <taxon>Neoptera</taxon>
        <taxon>Endopterygota</taxon>
        <taxon>Coleoptera</taxon>
        <taxon>Polyphaga</taxon>
        <taxon>Staphyliniformia</taxon>
        <taxon>Silphidae</taxon>
        <taxon>Nicrophorinae</taxon>
        <taxon>Nicrophorus</taxon>
    </lineage>
</organism>
<evidence type="ECO:0000313" key="2">
    <source>
        <dbReference type="RefSeq" id="XP_017785910.1"/>
    </source>
</evidence>
<accession>A0ABM1NGG0</accession>
<name>A0ABM1NGG0_NICVS</name>
<dbReference type="GeneID" id="108569035"/>
<proteinExistence type="predicted"/>
<reference evidence="2" key="1">
    <citation type="submission" date="2025-08" db="UniProtKB">
        <authorList>
            <consortium name="RefSeq"/>
        </authorList>
    </citation>
    <scope>IDENTIFICATION</scope>
    <source>
        <tissue evidence="2">Whole Larva</tissue>
    </source>
</reference>
<keyword evidence="1" id="KW-1185">Reference proteome</keyword>